<reference key="1">
    <citation type="submission" date="2009-08" db="EMBL/GenBank/DDBJ databases">
        <title>The genome sequence of Methanothermobacter marburgensis.</title>
        <authorList>
            <person name="Kaster A."/>
            <person name="Seedorf H."/>
            <person name="Goenrich M."/>
            <person name="Wiezer A."/>
            <person name="Liesegang H."/>
            <person name="Thauer R."/>
            <person name="Gottschalk G."/>
        </authorList>
    </citation>
    <scope>NUCLEOTIDE SEQUENCE</scope>
    <source>
        <strain>Marburg</strain>
    </source>
</reference>
<dbReference type="Proteomes" id="UP000000345">
    <property type="component" value="Chromosome"/>
</dbReference>
<dbReference type="InterPro" id="IPR001296">
    <property type="entry name" value="Glyco_trans_1"/>
</dbReference>
<dbReference type="PaxDb" id="79929-MTBMA_c07690"/>
<dbReference type="Gene3D" id="3.40.50.2000">
    <property type="entry name" value="Glycogen Phosphorylase B"/>
    <property type="match status" value="2"/>
</dbReference>
<reference evidence="2 3" key="2">
    <citation type="journal article" date="2010" name="J. Bacteriol.">
        <title>Complete genome sequence of Methanothermobacter marburgensis, a methanoarchaeon model organism.</title>
        <authorList>
            <person name="Liesegang H."/>
            <person name="Kaster A.K."/>
            <person name="Wiezer A."/>
            <person name="Goenrich M."/>
            <person name="Wollherr A."/>
            <person name="Seedorf H."/>
            <person name="Gottschalk G."/>
            <person name="Thauer R.K."/>
        </authorList>
    </citation>
    <scope>NUCLEOTIDE SEQUENCE [LARGE SCALE GENOMIC DNA]</scope>
    <source>
        <strain evidence="3">ATCC BAA-927 / DSM 2133 / JCM 14651 / NBRC 100331 / OCM 82 / Marburg</strain>
    </source>
</reference>
<proteinExistence type="predicted"/>
<evidence type="ECO:0000313" key="3">
    <source>
        <dbReference type="Proteomes" id="UP000000345"/>
    </source>
</evidence>
<dbReference type="SUPFAM" id="SSF53756">
    <property type="entry name" value="UDP-Glycosyltransferase/glycogen phosphorylase"/>
    <property type="match status" value="1"/>
</dbReference>
<name>D9PVW6_METTM</name>
<dbReference type="EC" id="2.4.1.-" evidence="2"/>
<dbReference type="Pfam" id="PF00534">
    <property type="entry name" value="Glycos_transf_1"/>
    <property type="match status" value="1"/>
</dbReference>
<keyword evidence="3" id="KW-1185">Reference proteome</keyword>
<dbReference type="STRING" id="79929.MTBMA_c07690"/>
<organism evidence="2 3">
    <name type="scientific">Methanothermobacter marburgensis (strain ATCC BAA-927 / DSM 2133 / JCM 14651 / NBRC 100331 / OCM 82 / Marburg)</name>
    <name type="common">Methanobacterium thermoautotrophicum</name>
    <dbReference type="NCBI Taxonomy" id="79929"/>
    <lineage>
        <taxon>Archaea</taxon>
        <taxon>Methanobacteriati</taxon>
        <taxon>Methanobacteriota</taxon>
        <taxon>Methanomada group</taxon>
        <taxon>Methanobacteria</taxon>
        <taxon>Methanobacteriales</taxon>
        <taxon>Methanobacteriaceae</taxon>
        <taxon>Methanothermobacter</taxon>
    </lineage>
</organism>
<dbReference type="KEGG" id="mmg:MTBMA_c07690"/>
<accession>D9PVW6</accession>
<dbReference type="CDD" id="cd03801">
    <property type="entry name" value="GT4_PimA-like"/>
    <property type="match status" value="1"/>
</dbReference>
<dbReference type="GO" id="GO:0016757">
    <property type="term" value="F:glycosyltransferase activity"/>
    <property type="evidence" value="ECO:0007669"/>
    <property type="project" value="UniProtKB-KW"/>
</dbReference>
<sequence>MEQKIHANVALLLFPWASEAPYIFVSDILKIITPISGNIYVITGHEERIKYENENVNVLPVKLSVHYAKLKNPLWFSYIWWILKCLLIQLNMGFNLLKVSRSVDIIIYMAYPFNLLPLIIGKICRKKNVELVIRSKEKHHNRLLNIFLQINNILDFRLMDGISPESKSIIKDLGLDKYSEKIVGECSRFVKVDKNVNLKERKNVVGFIGRLRKEKGIIEFIKSIPIILEKRKDIEFLIVGDGDLSDWVESEVNAIKKIHNVNIRFLGWVSREDIYDVLSSIKLLVLPTHAEGLPTIILEAMATGTPILTTNVGGIPDVIVDGKTGYILKNNSPNHISKCVLDALEDPNLEKIVENSRRIVKKKFTYESAVKRWEKIFKTVLE</sequence>
<dbReference type="CAZy" id="GT4">
    <property type="family name" value="Glycosyltransferase Family 4"/>
</dbReference>
<feature type="domain" description="Glycosyl transferase family 1" evidence="1">
    <location>
        <begin position="194"/>
        <end position="355"/>
    </location>
</feature>
<dbReference type="EMBL" id="CP001710">
    <property type="protein sequence ID" value="ADL58364.1"/>
    <property type="molecule type" value="Genomic_DNA"/>
</dbReference>
<protein>
    <submittedName>
        <fullName evidence="2">Predicted glycosyltransferase</fullName>
        <ecNumber evidence="2">2.4.1.-</ecNumber>
    </submittedName>
</protein>
<dbReference type="AlphaFoldDB" id="D9PVW6"/>
<evidence type="ECO:0000259" key="1">
    <source>
        <dbReference type="Pfam" id="PF00534"/>
    </source>
</evidence>
<dbReference type="PANTHER" id="PTHR12526">
    <property type="entry name" value="GLYCOSYLTRANSFERASE"/>
    <property type="match status" value="1"/>
</dbReference>
<dbReference type="PANTHER" id="PTHR12526:SF638">
    <property type="entry name" value="SPORE COAT PROTEIN SA"/>
    <property type="match status" value="1"/>
</dbReference>
<dbReference type="HOGENOM" id="CLU_009583_2_2_2"/>
<keyword evidence="2" id="KW-0328">Glycosyltransferase</keyword>
<keyword evidence="2" id="KW-0808">Transferase</keyword>
<evidence type="ECO:0000313" key="2">
    <source>
        <dbReference type="EMBL" id="ADL58364.1"/>
    </source>
</evidence>
<gene>
    <name evidence="2" type="ordered locus">MTBMA_c07690</name>
</gene>